<feature type="transmembrane region" description="Helical" evidence="7">
    <location>
        <begin position="143"/>
        <end position="161"/>
    </location>
</feature>
<dbReference type="EMBL" id="JAYMYR010000011">
    <property type="protein sequence ID" value="KAK7332100.1"/>
    <property type="molecule type" value="Genomic_DNA"/>
</dbReference>
<keyword evidence="4 7" id="KW-1133">Transmembrane helix</keyword>
<comment type="similarity">
    <text evidence="6">Belongs to the MIP/aquaporin (TC 1.A.8) family.</text>
</comment>
<evidence type="ECO:0000256" key="5">
    <source>
        <dbReference type="ARBA" id="ARBA00023136"/>
    </source>
</evidence>
<evidence type="ECO:0000256" key="3">
    <source>
        <dbReference type="ARBA" id="ARBA00022692"/>
    </source>
</evidence>
<dbReference type="AlphaFoldDB" id="A0AAN9L9U5"/>
<keyword evidence="5 7" id="KW-0472">Membrane</keyword>
<keyword evidence="3 6" id="KW-0812">Transmembrane</keyword>
<dbReference type="GO" id="GO:0016020">
    <property type="term" value="C:membrane"/>
    <property type="evidence" value="ECO:0007669"/>
    <property type="project" value="UniProtKB-SubCell"/>
</dbReference>
<dbReference type="Pfam" id="PF00230">
    <property type="entry name" value="MIP"/>
    <property type="match status" value="1"/>
</dbReference>
<feature type="transmembrane region" description="Helical" evidence="7">
    <location>
        <begin position="101"/>
        <end position="123"/>
    </location>
</feature>
<evidence type="ECO:0000313" key="8">
    <source>
        <dbReference type="EMBL" id="KAK7332100.1"/>
    </source>
</evidence>
<evidence type="ECO:0000256" key="1">
    <source>
        <dbReference type="ARBA" id="ARBA00004141"/>
    </source>
</evidence>
<keyword evidence="2 6" id="KW-0813">Transport</keyword>
<name>A0AAN9L9U5_PHACN</name>
<feature type="transmembrane region" description="Helical" evidence="7">
    <location>
        <begin position="212"/>
        <end position="233"/>
    </location>
</feature>
<evidence type="ECO:0000256" key="4">
    <source>
        <dbReference type="ARBA" id="ARBA00022989"/>
    </source>
</evidence>
<comment type="subcellular location">
    <subcellularLocation>
        <location evidence="1">Membrane</location>
        <topology evidence="1">Multi-pass membrane protein</topology>
    </subcellularLocation>
</comment>
<dbReference type="PANTHER" id="PTHR45724">
    <property type="entry name" value="AQUAPORIN NIP2-1"/>
    <property type="match status" value="1"/>
</dbReference>
<dbReference type="Gene3D" id="1.20.1080.10">
    <property type="entry name" value="Glycerol uptake facilitator protein"/>
    <property type="match status" value="1"/>
</dbReference>
<accession>A0AAN9L9U5</accession>
<feature type="transmembrane region" description="Helical" evidence="7">
    <location>
        <begin position="33"/>
        <end position="56"/>
    </location>
</feature>
<proteinExistence type="inferred from homology"/>
<evidence type="ECO:0000313" key="9">
    <source>
        <dbReference type="Proteomes" id="UP001374584"/>
    </source>
</evidence>
<dbReference type="GO" id="GO:0015267">
    <property type="term" value="F:channel activity"/>
    <property type="evidence" value="ECO:0007669"/>
    <property type="project" value="InterPro"/>
</dbReference>
<dbReference type="CDD" id="cd00333">
    <property type="entry name" value="MIP"/>
    <property type="match status" value="1"/>
</dbReference>
<dbReference type="InterPro" id="IPR034294">
    <property type="entry name" value="Aquaporin_transptr"/>
</dbReference>
<sequence>MADLNHDVAFNVNVDSSKCSDDNEASVPLLQRLVAEAVGTYFLIFAGCGSIVVNLGNDKVVTQPGISIVWGLAVTVLVYSVGHISVTIAHASIKRFPLKEVPAYIVAQVVGAILASGTLRLVFRGKGDHFAGTVPAGSDVQAFVVEFLITFFLMFVVSGVSTDDRAIGELSGVAVGSTVLLNVMIAGPITGASMNPARSLGPAILHREYRGIWIYMVSPIVGALAATWLYNFISYTKMQAREITRTPSFLQGRLQAH</sequence>
<dbReference type="PANTHER" id="PTHR45724:SF13">
    <property type="entry name" value="AQUAPORIN NIP1-1-RELATED"/>
    <property type="match status" value="1"/>
</dbReference>
<keyword evidence="9" id="KW-1185">Reference proteome</keyword>
<evidence type="ECO:0000256" key="7">
    <source>
        <dbReference type="SAM" id="Phobius"/>
    </source>
</evidence>
<feature type="transmembrane region" description="Helical" evidence="7">
    <location>
        <begin position="68"/>
        <end position="89"/>
    </location>
</feature>
<dbReference type="PRINTS" id="PR00783">
    <property type="entry name" value="MINTRINSICP"/>
</dbReference>
<evidence type="ECO:0000256" key="6">
    <source>
        <dbReference type="RuleBase" id="RU000477"/>
    </source>
</evidence>
<organism evidence="8 9">
    <name type="scientific">Phaseolus coccineus</name>
    <name type="common">Scarlet runner bean</name>
    <name type="synonym">Phaseolus multiflorus</name>
    <dbReference type="NCBI Taxonomy" id="3886"/>
    <lineage>
        <taxon>Eukaryota</taxon>
        <taxon>Viridiplantae</taxon>
        <taxon>Streptophyta</taxon>
        <taxon>Embryophyta</taxon>
        <taxon>Tracheophyta</taxon>
        <taxon>Spermatophyta</taxon>
        <taxon>Magnoliopsida</taxon>
        <taxon>eudicotyledons</taxon>
        <taxon>Gunneridae</taxon>
        <taxon>Pentapetalae</taxon>
        <taxon>rosids</taxon>
        <taxon>fabids</taxon>
        <taxon>Fabales</taxon>
        <taxon>Fabaceae</taxon>
        <taxon>Papilionoideae</taxon>
        <taxon>50 kb inversion clade</taxon>
        <taxon>NPAAA clade</taxon>
        <taxon>indigoferoid/millettioid clade</taxon>
        <taxon>Phaseoleae</taxon>
        <taxon>Phaseolus</taxon>
    </lineage>
</organism>
<dbReference type="InterPro" id="IPR023271">
    <property type="entry name" value="Aquaporin-like"/>
</dbReference>
<gene>
    <name evidence="8" type="ORF">VNO80_28847</name>
</gene>
<dbReference type="InterPro" id="IPR000425">
    <property type="entry name" value="MIP"/>
</dbReference>
<comment type="caution">
    <text evidence="8">The sequence shown here is derived from an EMBL/GenBank/DDBJ whole genome shotgun (WGS) entry which is preliminary data.</text>
</comment>
<dbReference type="Proteomes" id="UP001374584">
    <property type="component" value="Unassembled WGS sequence"/>
</dbReference>
<dbReference type="SUPFAM" id="SSF81338">
    <property type="entry name" value="Aquaporin-like"/>
    <property type="match status" value="1"/>
</dbReference>
<reference evidence="8 9" key="1">
    <citation type="submission" date="2024-01" db="EMBL/GenBank/DDBJ databases">
        <title>The genomes of 5 underutilized Papilionoideae crops provide insights into root nodulation and disease resistanc.</title>
        <authorList>
            <person name="Jiang F."/>
        </authorList>
    </citation>
    <scope>NUCLEOTIDE SEQUENCE [LARGE SCALE GENOMIC DNA]</scope>
    <source>
        <strain evidence="8">JINMINGXINNONG_FW02</strain>
        <tissue evidence="8">Leaves</tissue>
    </source>
</reference>
<protein>
    <submittedName>
        <fullName evidence="8">Uncharacterized protein</fullName>
    </submittedName>
</protein>
<evidence type="ECO:0000256" key="2">
    <source>
        <dbReference type="ARBA" id="ARBA00022448"/>
    </source>
</evidence>
<feature type="transmembrane region" description="Helical" evidence="7">
    <location>
        <begin position="173"/>
        <end position="192"/>
    </location>
</feature>